<name>A0A8E2E7K0_9PEZI</name>
<dbReference type="PROSITE" id="PS50157">
    <property type="entry name" value="ZINC_FINGER_C2H2_2"/>
    <property type="match status" value="1"/>
</dbReference>
<protein>
    <recommendedName>
        <fullName evidence="3">C2H2-type domain-containing protein</fullName>
    </recommendedName>
</protein>
<feature type="compositionally biased region" description="Polar residues" evidence="2">
    <location>
        <begin position="319"/>
        <end position="336"/>
    </location>
</feature>
<feature type="region of interest" description="Disordered" evidence="2">
    <location>
        <begin position="1"/>
        <end position="57"/>
    </location>
</feature>
<dbReference type="GO" id="GO:0008270">
    <property type="term" value="F:zinc ion binding"/>
    <property type="evidence" value="ECO:0007669"/>
    <property type="project" value="UniProtKB-KW"/>
</dbReference>
<dbReference type="OrthoDB" id="2152896at2759"/>
<reference evidence="4 5" key="1">
    <citation type="journal article" date="2016" name="Nat. Commun.">
        <title>Ectomycorrhizal ecology is imprinted in the genome of the dominant symbiotic fungus Cenococcum geophilum.</title>
        <authorList>
            <consortium name="DOE Joint Genome Institute"/>
            <person name="Peter M."/>
            <person name="Kohler A."/>
            <person name="Ohm R.A."/>
            <person name="Kuo A."/>
            <person name="Krutzmann J."/>
            <person name="Morin E."/>
            <person name="Arend M."/>
            <person name="Barry K.W."/>
            <person name="Binder M."/>
            <person name="Choi C."/>
            <person name="Clum A."/>
            <person name="Copeland A."/>
            <person name="Grisel N."/>
            <person name="Haridas S."/>
            <person name="Kipfer T."/>
            <person name="LaButti K."/>
            <person name="Lindquist E."/>
            <person name="Lipzen A."/>
            <person name="Maire R."/>
            <person name="Meier B."/>
            <person name="Mihaltcheva S."/>
            <person name="Molinier V."/>
            <person name="Murat C."/>
            <person name="Poggeler S."/>
            <person name="Quandt C.A."/>
            <person name="Sperisen C."/>
            <person name="Tritt A."/>
            <person name="Tisserant E."/>
            <person name="Crous P.W."/>
            <person name="Henrissat B."/>
            <person name="Nehls U."/>
            <person name="Egli S."/>
            <person name="Spatafora J.W."/>
            <person name="Grigoriev I.V."/>
            <person name="Martin F.M."/>
        </authorList>
    </citation>
    <scope>NUCLEOTIDE SEQUENCE [LARGE SCALE GENOMIC DNA]</scope>
    <source>
        <strain evidence="4 5">CBS 459.81</strain>
    </source>
</reference>
<feature type="region of interest" description="Disordered" evidence="2">
    <location>
        <begin position="135"/>
        <end position="178"/>
    </location>
</feature>
<evidence type="ECO:0000256" key="1">
    <source>
        <dbReference type="PROSITE-ProRule" id="PRU00042"/>
    </source>
</evidence>
<keyword evidence="1" id="KW-0863">Zinc-finger</keyword>
<dbReference type="PROSITE" id="PS00028">
    <property type="entry name" value="ZINC_FINGER_C2H2_1"/>
    <property type="match status" value="1"/>
</dbReference>
<evidence type="ECO:0000313" key="5">
    <source>
        <dbReference type="Proteomes" id="UP000250266"/>
    </source>
</evidence>
<gene>
    <name evidence="4" type="ORF">K432DRAFT_406306</name>
</gene>
<dbReference type="AlphaFoldDB" id="A0A8E2E7K0"/>
<feature type="compositionally biased region" description="Low complexity" evidence="2">
    <location>
        <begin position="242"/>
        <end position="252"/>
    </location>
</feature>
<accession>A0A8E2E7K0</accession>
<feature type="compositionally biased region" description="Polar residues" evidence="2">
    <location>
        <begin position="387"/>
        <end position="414"/>
    </location>
</feature>
<sequence>MTVLKEPNTARPTSQHRLSMSSVASSLPSKSRTHSHSLSVGSINPVHRVTRRKSMSSTAAANNVAAMAVAKGVSGAALEAGTPANRRTSKASLGPRGPNSANYPAMPSSLPNNGSIFGPSSYSAAVVKASEAAVTDGPPLASMPEHEKGNNKARIRRASEGSRLSKGDPKRASGSELRCEKCGKGYKHSSCLTKHLWEHTPEWQYTSKLLISKHQQVQLLEAASVLVAMNQEGESGKESDHSSASPAASGSSDMHEDELSSTDTTPPPQAEEVAVGSYSTSRSHSGRSKRFSTNSSAYSQSYQSTSVFSDNGHGYSSHYRQWSNDGRPTTSGTSVAGSYYEDEDQADLAAAVGLLSCSYGTPKSGPVVLPPDIPPVPPLPARFLGQNAHSISGSTTTPTANQSSIRGHNYSPYTHESKDVDMDNESFADEDDFDHDHHSASRDRMDEDDDGVFGTMEE</sequence>
<feature type="compositionally biased region" description="Acidic residues" evidence="2">
    <location>
        <begin position="446"/>
        <end position="458"/>
    </location>
</feature>
<proteinExistence type="predicted"/>
<feature type="compositionally biased region" description="Basic and acidic residues" evidence="2">
    <location>
        <begin position="434"/>
        <end position="445"/>
    </location>
</feature>
<keyword evidence="5" id="KW-1185">Reference proteome</keyword>
<keyword evidence="1" id="KW-0862">Zinc</keyword>
<evidence type="ECO:0000313" key="4">
    <source>
        <dbReference type="EMBL" id="OCK78611.1"/>
    </source>
</evidence>
<feature type="compositionally biased region" description="Low complexity" evidence="2">
    <location>
        <begin position="19"/>
        <end position="30"/>
    </location>
</feature>
<feature type="compositionally biased region" description="Acidic residues" evidence="2">
    <location>
        <begin position="422"/>
        <end position="433"/>
    </location>
</feature>
<evidence type="ECO:0000256" key="2">
    <source>
        <dbReference type="SAM" id="MobiDB-lite"/>
    </source>
</evidence>
<feature type="domain" description="C2H2-type" evidence="3">
    <location>
        <begin position="177"/>
        <end position="204"/>
    </location>
</feature>
<dbReference type="InterPro" id="IPR013087">
    <property type="entry name" value="Znf_C2H2_type"/>
</dbReference>
<feature type="region of interest" description="Disordered" evidence="2">
    <location>
        <begin position="319"/>
        <end position="338"/>
    </location>
</feature>
<feature type="region of interest" description="Disordered" evidence="2">
    <location>
        <begin position="379"/>
        <end position="458"/>
    </location>
</feature>
<feature type="region of interest" description="Disordered" evidence="2">
    <location>
        <begin position="232"/>
        <end position="296"/>
    </location>
</feature>
<organism evidence="4 5">
    <name type="scientific">Lepidopterella palustris CBS 459.81</name>
    <dbReference type="NCBI Taxonomy" id="1314670"/>
    <lineage>
        <taxon>Eukaryota</taxon>
        <taxon>Fungi</taxon>
        <taxon>Dikarya</taxon>
        <taxon>Ascomycota</taxon>
        <taxon>Pezizomycotina</taxon>
        <taxon>Dothideomycetes</taxon>
        <taxon>Pleosporomycetidae</taxon>
        <taxon>Mytilinidiales</taxon>
        <taxon>Argynnaceae</taxon>
        <taxon>Lepidopterella</taxon>
    </lineage>
</organism>
<evidence type="ECO:0000259" key="3">
    <source>
        <dbReference type="PROSITE" id="PS50157"/>
    </source>
</evidence>
<feature type="region of interest" description="Disordered" evidence="2">
    <location>
        <begin position="80"/>
        <end position="107"/>
    </location>
</feature>
<dbReference type="Proteomes" id="UP000250266">
    <property type="component" value="Unassembled WGS sequence"/>
</dbReference>
<dbReference type="EMBL" id="KV745049">
    <property type="protein sequence ID" value="OCK78611.1"/>
    <property type="molecule type" value="Genomic_DNA"/>
</dbReference>
<feature type="compositionally biased region" description="Basic and acidic residues" evidence="2">
    <location>
        <begin position="157"/>
        <end position="178"/>
    </location>
</feature>
<keyword evidence="1" id="KW-0479">Metal-binding</keyword>